<keyword evidence="6 10" id="KW-0378">Hydrolase</keyword>
<dbReference type="GO" id="GO:0005737">
    <property type="term" value="C:cytoplasm"/>
    <property type="evidence" value="ECO:0007669"/>
    <property type="project" value="UniProtKB-SubCell"/>
</dbReference>
<evidence type="ECO:0000313" key="14">
    <source>
        <dbReference type="Proteomes" id="UP000435357"/>
    </source>
</evidence>
<dbReference type="HAMAP" id="MF_01820">
    <property type="entry name" value="GTPase_RsgA"/>
    <property type="match status" value="1"/>
</dbReference>
<evidence type="ECO:0000256" key="7">
    <source>
        <dbReference type="ARBA" id="ARBA00022833"/>
    </source>
</evidence>
<dbReference type="SUPFAM" id="SSF52540">
    <property type="entry name" value="P-loop containing nucleoside triphosphate hydrolases"/>
    <property type="match status" value="1"/>
</dbReference>
<keyword evidence="1 10" id="KW-0963">Cytoplasm</keyword>
<dbReference type="InterPro" id="IPR027417">
    <property type="entry name" value="P-loop_NTPase"/>
</dbReference>
<evidence type="ECO:0000256" key="2">
    <source>
        <dbReference type="ARBA" id="ARBA00022517"/>
    </source>
</evidence>
<dbReference type="SUPFAM" id="SSF50249">
    <property type="entry name" value="Nucleic acid-binding proteins"/>
    <property type="match status" value="1"/>
</dbReference>
<sequence>MVHGVVVKSTGSWYKVRTPDGQVYDCRLKGKFRQKGIKSTNPVAVGDEVAIKLSDDNSENVITDIADRKNALIRKSTKLSKQTHIIASNVDQIVIISSIVDPKVAFGFIDRILVSAEAYRIPALIVFNKFDLCRSDPAIDTLAEALAIYDLAGYPVLLTSTKTGKGLEEFKALLHDKYSVLTGQSGVGKSSLINAIQSNLDLKTADVSGYNDKGQHTTTFAEMHELDFGGFITDTPGLRSFGVVDFEKEHLSHYFPEMRERIQDCKFNNCMHINEPGCAIKKAVEEGEIAGRRYDNYIEMLNDDSFQKQF</sequence>
<comment type="subcellular location">
    <subcellularLocation>
        <location evidence="10">Cytoplasm</location>
    </subcellularLocation>
</comment>
<dbReference type="Gene3D" id="3.40.50.300">
    <property type="entry name" value="P-loop containing nucleotide triphosphate hydrolases"/>
    <property type="match status" value="1"/>
</dbReference>
<keyword evidence="3 10" id="KW-0479">Metal-binding</keyword>
<accession>A0A6N6M701</accession>
<comment type="caution">
    <text evidence="13">The sequence shown here is derived from an EMBL/GenBank/DDBJ whole genome shotgun (WGS) entry which is preliminary data.</text>
</comment>
<gene>
    <name evidence="10 13" type="primary">rsgA</name>
    <name evidence="13" type="ORF">F3059_10610</name>
</gene>
<dbReference type="PROSITE" id="PS51721">
    <property type="entry name" value="G_CP"/>
    <property type="match status" value="1"/>
</dbReference>
<keyword evidence="9 10" id="KW-0342">GTP-binding</keyword>
<dbReference type="PANTHER" id="PTHR32120:SF11">
    <property type="entry name" value="SMALL RIBOSOMAL SUBUNIT BIOGENESIS GTPASE RSGA 1, MITOCHONDRIAL-RELATED"/>
    <property type="match status" value="1"/>
</dbReference>
<dbReference type="OrthoDB" id="9809485at2"/>
<feature type="domain" description="CP-type G" evidence="12">
    <location>
        <begin position="79"/>
        <end position="241"/>
    </location>
</feature>
<evidence type="ECO:0000259" key="12">
    <source>
        <dbReference type="PROSITE" id="PS51721"/>
    </source>
</evidence>
<comment type="subunit">
    <text evidence="10">Monomer. Associates with 30S ribosomal subunit, binds 16S rRNA.</text>
</comment>
<dbReference type="PROSITE" id="PS50936">
    <property type="entry name" value="ENGC_GTPASE"/>
    <property type="match status" value="1"/>
</dbReference>
<evidence type="ECO:0000256" key="8">
    <source>
        <dbReference type="ARBA" id="ARBA00022884"/>
    </source>
</evidence>
<dbReference type="EC" id="3.6.1.-" evidence="10"/>
<dbReference type="Gene3D" id="1.10.40.50">
    <property type="entry name" value="Probable gtpase engc, domain 3"/>
    <property type="match status" value="1"/>
</dbReference>
<dbReference type="InterPro" id="IPR004881">
    <property type="entry name" value="Ribosome_biogen_GTPase_RsgA"/>
</dbReference>
<keyword evidence="5 10" id="KW-0547">Nucleotide-binding</keyword>
<dbReference type="GO" id="GO:0003924">
    <property type="term" value="F:GTPase activity"/>
    <property type="evidence" value="ECO:0007669"/>
    <property type="project" value="UniProtKB-UniRule"/>
</dbReference>
<dbReference type="GO" id="GO:0042274">
    <property type="term" value="P:ribosomal small subunit biogenesis"/>
    <property type="evidence" value="ECO:0007669"/>
    <property type="project" value="UniProtKB-UniRule"/>
</dbReference>
<feature type="binding site" evidence="10">
    <location>
        <position position="278"/>
    </location>
    <ligand>
        <name>Zn(2+)</name>
        <dbReference type="ChEBI" id="CHEBI:29105"/>
    </ligand>
</feature>
<dbReference type="CDD" id="cd04466">
    <property type="entry name" value="S1_YloQ_GTPase"/>
    <property type="match status" value="1"/>
</dbReference>
<evidence type="ECO:0000256" key="6">
    <source>
        <dbReference type="ARBA" id="ARBA00022801"/>
    </source>
</evidence>
<feature type="binding site" evidence="10">
    <location>
        <position position="265"/>
    </location>
    <ligand>
        <name>Zn(2+)</name>
        <dbReference type="ChEBI" id="CHEBI:29105"/>
    </ligand>
</feature>
<keyword evidence="4 10" id="KW-0699">rRNA-binding</keyword>
<dbReference type="InterPro" id="IPR030378">
    <property type="entry name" value="G_CP_dom"/>
</dbReference>
<dbReference type="GO" id="GO:0046872">
    <property type="term" value="F:metal ion binding"/>
    <property type="evidence" value="ECO:0007669"/>
    <property type="project" value="UniProtKB-KW"/>
</dbReference>
<evidence type="ECO:0000256" key="3">
    <source>
        <dbReference type="ARBA" id="ARBA00022723"/>
    </source>
</evidence>
<dbReference type="Proteomes" id="UP000435357">
    <property type="component" value="Unassembled WGS sequence"/>
</dbReference>
<dbReference type="NCBIfam" id="TIGR00157">
    <property type="entry name" value="ribosome small subunit-dependent GTPase A"/>
    <property type="match status" value="1"/>
</dbReference>
<dbReference type="EMBL" id="WACR01000008">
    <property type="protein sequence ID" value="KAB1063509.1"/>
    <property type="molecule type" value="Genomic_DNA"/>
</dbReference>
<keyword evidence="8 10" id="KW-0694">RNA-binding</keyword>
<feature type="binding site" evidence="10">
    <location>
        <begin position="128"/>
        <end position="131"/>
    </location>
    <ligand>
        <name>GTP</name>
        <dbReference type="ChEBI" id="CHEBI:37565"/>
    </ligand>
</feature>
<dbReference type="RefSeq" id="WP_151169031.1">
    <property type="nucleotide sequence ID" value="NZ_WACR01000008.1"/>
</dbReference>
<dbReference type="InterPro" id="IPR010914">
    <property type="entry name" value="RsgA_GTPase_dom"/>
</dbReference>
<name>A0A6N6M701_9FLAO</name>
<organism evidence="13 14">
    <name type="scientific">Salibacter halophilus</name>
    <dbReference type="NCBI Taxonomy" id="1803916"/>
    <lineage>
        <taxon>Bacteria</taxon>
        <taxon>Pseudomonadati</taxon>
        <taxon>Bacteroidota</taxon>
        <taxon>Flavobacteriia</taxon>
        <taxon>Flavobacteriales</taxon>
        <taxon>Salibacteraceae</taxon>
        <taxon>Salibacter</taxon>
    </lineage>
</organism>
<comment type="function">
    <text evidence="10">One of several proteins that assist in the late maturation steps of the functional core of the 30S ribosomal subunit. Helps release RbfA from mature subunits. May play a role in the assembly of ribosomal proteins into the subunit. Circularly permuted GTPase that catalyzes slow GTP hydrolysis, GTPase activity is stimulated by the 30S ribosomal subunit.</text>
</comment>
<dbReference type="Pfam" id="PF16745">
    <property type="entry name" value="RsgA_N"/>
    <property type="match status" value="1"/>
</dbReference>
<evidence type="ECO:0000256" key="4">
    <source>
        <dbReference type="ARBA" id="ARBA00022730"/>
    </source>
</evidence>
<dbReference type="InterPro" id="IPR031944">
    <property type="entry name" value="RsgA_N"/>
</dbReference>
<keyword evidence="7 10" id="KW-0862">Zinc</keyword>
<evidence type="ECO:0000259" key="11">
    <source>
        <dbReference type="PROSITE" id="PS50936"/>
    </source>
</evidence>
<feature type="binding site" evidence="10">
    <location>
        <position position="272"/>
    </location>
    <ligand>
        <name>Zn(2+)</name>
        <dbReference type="ChEBI" id="CHEBI:29105"/>
    </ligand>
</feature>
<evidence type="ECO:0000256" key="5">
    <source>
        <dbReference type="ARBA" id="ARBA00022741"/>
    </source>
</evidence>
<protein>
    <recommendedName>
        <fullName evidence="10">Small ribosomal subunit biogenesis GTPase RsgA</fullName>
        <ecNumber evidence="10">3.6.1.-</ecNumber>
    </recommendedName>
</protein>
<evidence type="ECO:0000256" key="9">
    <source>
        <dbReference type="ARBA" id="ARBA00023134"/>
    </source>
</evidence>
<evidence type="ECO:0000256" key="10">
    <source>
        <dbReference type="HAMAP-Rule" id="MF_01820"/>
    </source>
</evidence>
<dbReference type="GO" id="GO:0019843">
    <property type="term" value="F:rRNA binding"/>
    <property type="evidence" value="ECO:0007669"/>
    <property type="project" value="UniProtKB-KW"/>
</dbReference>
<evidence type="ECO:0000256" key="1">
    <source>
        <dbReference type="ARBA" id="ARBA00022490"/>
    </source>
</evidence>
<feature type="binding site" evidence="10">
    <location>
        <position position="270"/>
    </location>
    <ligand>
        <name>Zn(2+)</name>
        <dbReference type="ChEBI" id="CHEBI:29105"/>
    </ligand>
</feature>
<proteinExistence type="inferred from homology"/>
<dbReference type="PANTHER" id="PTHR32120">
    <property type="entry name" value="SMALL RIBOSOMAL SUBUNIT BIOGENESIS GTPASE RSGA"/>
    <property type="match status" value="1"/>
</dbReference>
<keyword evidence="14" id="KW-1185">Reference proteome</keyword>
<dbReference type="AlphaFoldDB" id="A0A6N6M701"/>
<dbReference type="InterPro" id="IPR012340">
    <property type="entry name" value="NA-bd_OB-fold"/>
</dbReference>
<dbReference type="CDD" id="cd01854">
    <property type="entry name" value="YjeQ_EngC"/>
    <property type="match status" value="1"/>
</dbReference>
<comment type="cofactor">
    <cofactor evidence="10">
        <name>Zn(2+)</name>
        <dbReference type="ChEBI" id="CHEBI:29105"/>
    </cofactor>
    <text evidence="10">Binds 1 zinc ion per subunit.</text>
</comment>
<dbReference type="Gene3D" id="2.40.50.140">
    <property type="entry name" value="Nucleic acid-binding proteins"/>
    <property type="match status" value="1"/>
</dbReference>
<dbReference type="Pfam" id="PF03193">
    <property type="entry name" value="RsgA_GTPase"/>
    <property type="match status" value="1"/>
</dbReference>
<dbReference type="GO" id="GO:0005525">
    <property type="term" value="F:GTP binding"/>
    <property type="evidence" value="ECO:0007669"/>
    <property type="project" value="UniProtKB-UniRule"/>
</dbReference>
<comment type="similarity">
    <text evidence="10">Belongs to the TRAFAC class YlqF/YawG GTPase family. RsgA subfamily.</text>
</comment>
<reference evidence="13 14" key="1">
    <citation type="submission" date="2019-09" db="EMBL/GenBank/DDBJ databases">
        <title>Genomes of Cryomorphaceae.</title>
        <authorList>
            <person name="Bowman J.P."/>
        </authorList>
    </citation>
    <scope>NUCLEOTIDE SEQUENCE [LARGE SCALE GENOMIC DNA]</scope>
    <source>
        <strain evidence="13 14">KCTC 52047</strain>
    </source>
</reference>
<feature type="domain" description="EngC GTPase" evidence="11">
    <location>
        <begin position="88"/>
        <end position="239"/>
    </location>
</feature>
<keyword evidence="2 10" id="KW-0690">Ribosome biogenesis</keyword>
<evidence type="ECO:0000313" key="13">
    <source>
        <dbReference type="EMBL" id="KAB1063509.1"/>
    </source>
</evidence>
<feature type="binding site" evidence="10">
    <location>
        <begin position="183"/>
        <end position="191"/>
    </location>
    <ligand>
        <name>GTP</name>
        <dbReference type="ChEBI" id="CHEBI:37565"/>
    </ligand>
</feature>